<comment type="catalytic activity">
    <reaction evidence="14 16">
        <text>L-leucine + 2-oxoglutarate = 4-methyl-2-oxopentanoate + L-glutamate</text>
        <dbReference type="Rhea" id="RHEA:18321"/>
        <dbReference type="ChEBI" id="CHEBI:16810"/>
        <dbReference type="ChEBI" id="CHEBI:17865"/>
        <dbReference type="ChEBI" id="CHEBI:29985"/>
        <dbReference type="ChEBI" id="CHEBI:57427"/>
        <dbReference type="EC" id="2.6.1.42"/>
    </reaction>
</comment>
<dbReference type="AlphaFoldDB" id="A0RXD1"/>
<comment type="catalytic activity">
    <reaction evidence="13 16">
        <text>L-isoleucine + 2-oxoglutarate = (S)-3-methyl-2-oxopentanoate + L-glutamate</text>
        <dbReference type="Rhea" id="RHEA:24801"/>
        <dbReference type="ChEBI" id="CHEBI:16810"/>
        <dbReference type="ChEBI" id="CHEBI:29985"/>
        <dbReference type="ChEBI" id="CHEBI:35146"/>
        <dbReference type="ChEBI" id="CHEBI:58045"/>
        <dbReference type="EC" id="2.6.1.42"/>
    </reaction>
</comment>
<comment type="similarity">
    <text evidence="6 15">Belongs to the class-IV pyridoxal-phosphate-dependent aminotransferase family.</text>
</comment>
<evidence type="ECO:0000313" key="18">
    <source>
        <dbReference type="Proteomes" id="UP000000758"/>
    </source>
</evidence>
<evidence type="ECO:0000256" key="14">
    <source>
        <dbReference type="ARBA" id="ARBA00049229"/>
    </source>
</evidence>
<dbReference type="NCBIfam" id="NF005146">
    <property type="entry name" value="PRK06606.1"/>
    <property type="match status" value="1"/>
</dbReference>
<dbReference type="Gene3D" id="3.20.10.10">
    <property type="entry name" value="D-amino Acid Aminotransferase, subunit A, domain 2"/>
    <property type="match status" value="1"/>
</dbReference>
<evidence type="ECO:0000256" key="13">
    <source>
        <dbReference type="ARBA" id="ARBA00048798"/>
    </source>
</evidence>
<organism evidence="17 18">
    <name type="scientific">Cenarchaeum symbiosum (strain A)</name>
    <dbReference type="NCBI Taxonomy" id="414004"/>
    <lineage>
        <taxon>Archaea</taxon>
        <taxon>Nitrososphaerota</taxon>
        <taxon>Candidatus Cenarchaeales</taxon>
        <taxon>Candidatus Cenarchaeaceae</taxon>
        <taxon>Candidatus Cenarchaeum</taxon>
    </lineage>
</organism>
<reference evidence="17 18" key="1">
    <citation type="journal article" date="2006" name="Proc. Natl. Acad. Sci. U.S.A.">
        <title>Genomic analysis of the uncultivated marine crenarchaeote Cenarchaeum symbiosum.</title>
        <authorList>
            <person name="Hallam S.J."/>
            <person name="Konstantinidis K.T."/>
            <person name="Putnam N."/>
            <person name="Schleper C."/>
            <person name="Watanabe Y."/>
            <person name="Sugahara J."/>
            <person name="Preston C."/>
            <person name="de la Torre J."/>
            <person name="Richardson P.M."/>
            <person name="DeLong E.F."/>
        </authorList>
    </citation>
    <scope>NUCLEOTIDE SEQUENCE [LARGE SCALE GENOMIC DNA]</scope>
    <source>
        <strain evidence="18">A</strain>
    </source>
</reference>
<keyword evidence="7 16" id="KW-0032">Aminotransferase</keyword>
<evidence type="ECO:0000256" key="2">
    <source>
        <dbReference type="ARBA" id="ARBA00003109"/>
    </source>
</evidence>
<evidence type="ECO:0000256" key="4">
    <source>
        <dbReference type="ARBA" id="ARBA00004931"/>
    </source>
</evidence>
<evidence type="ECO:0000256" key="1">
    <source>
        <dbReference type="ARBA" id="ARBA00001933"/>
    </source>
</evidence>
<comment type="cofactor">
    <cofactor evidence="1 16">
        <name>pyridoxal 5'-phosphate</name>
        <dbReference type="ChEBI" id="CHEBI:597326"/>
    </cofactor>
</comment>
<dbReference type="EC" id="2.6.1.42" evidence="16"/>
<dbReference type="NCBIfam" id="TIGR01122">
    <property type="entry name" value="ilvE_I"/>
    <property type="match status" value="1"/>
</dbReference>
<dbReference type="PANTHER" id="PTHR42743">
    <property type="entry name" value="AMINO-ACID AMINOTRANSFERASE"/>
    <property type="match status" value="1"/>
</dbReference>
<dbReference type="GO" id="GO:0009098">
    <property type="term" value="P:L-leucine biosynthetic process"/>
    <property type="evidence" value="ECO:0007669"/>
    <property type="project" value="UniProtKB-UniPathway"/>
</dbReference>
<dbReference type="GO" id="GO:0052654">
    <property type="term" value="F:L-leucine-2-oxoglutarate transaminase activity"/>
    <property type="evidence" value="ECO:0007669"/>
    <property type="project" value="RHEA"/>
</dbReference>
<evidence type="ECO:0000256" key="7">
    <source>
        <dbReference type="ARBA" id="ARBA00022576"/>
    </source>
</evidence>
<dbReference type="UniPathway" id="UPA00049">
    <property type="reaction ID" value="UER00062"/>
</dbReference>
<keyword evidence="10 16" id="KW-0663">Pyridoxal phosphate</keyword>
<dbReference type="GO" id="GO:0016829">
    <property type="term" value="F:lyase activity"/>
    <property type="evidence" value="ECO:0007669"/>
    <property type="project" value="UniProtKB-KW"/>
</dbReference>
<sequence length="311" mass="33865">MEGAGAAAVKSEKIWMNGSLVPYADARVHVLTHALHYSTAVFEGLRCYETPKGPAIFRLDEHIERLFNSAKIYSMKVPYSPEEIKAAISETIKANKFTECYIRPLIYYGLGGMGLTVPEHGTEASVSCWEWKTGESAAGKTTGARCKVSSWTRIDGRAQPVKAKAASNYANAVLARMEAHRDGYDEAIMLNGAGKVAEASAANIFVKRRGAIITPPLSSGVLEGITRDSIMRIIRDDGGEVLEHDLDREDLYTADEIFMVGTAAEVKSVTELDGVNISSGSLGATTKRLQELYTKAVTGADERYLGWLTYL</sequence>
<keyword evidence="11 16" id="KW-0100">Branched-chain amino acid biosynthesis</keyword>
<dbReference type="Proteomes" id="UP000000758">
    <property type="component" value="Chromosome"/>
</dbReference>
<evidence type="ECO:0000256" key="6">
    <source>
        <dbReference type="ARBA" id="ARBA00009320"/>
    </source>
</evidence>
<comment type="function">
    <text evidence="2 16">Acts on leucine, isoleucine and valine.</text>
</comment>
<dbReference type="HOGENOM" id="CLU_020844_3_1_2"/>
<dbReference type="PROSITE" id="PS00770">
    <property type="entry name" value="AA_TRANSFER_CLASS_4"/>
    <property type="match status" value="1"/>
</dbReference>
<dbReference type="InterPro" id="IPR018300">
    <property type="entry name" value="Aminotrans_IV_CS"/>
</dbReference>
<evidence type="ECO:0000256" key="8">
    <source>
        <dbReference type="ARBA" id="ARBA00022605"/>
    </source>
</evidence>
<keyword evidence="8 16" id="KW-0028">Amino-acid biosynthesis</keyword>
<dbReference type="InterPro" id="IPR050571">
    <property type="entry name" value="Class-IV_PLP-Dep_Aminotrnsfr"/>
</dbReference>
<dbReference type="UniPathway" id="UPA00047">
    <property type="reaction ID" value="UER00058"/>
</dbReference>
<dbReference type="Pfam" id="PF01063">
    <property type="entry name" value="Aminotran_4"/>
    <property type="match status" value="1"/>
</dbReference>
<evidence type="ECO:0000256" key="16">
    <source>
        <dbReference type="RuleBase" id="RU364094"/>
    </source>
</evidence>
<dbReference type="InterPro" id="IPR001544">
    <property type="entry name" value="Aminotrans_IV"/>
</dbReference>
<dbReference type="PANTHER" id="PTHR42743:SF11">
    <property type="entry name" value="AMINODEOXYCHORISMATE LYASE"/>
    <property type="match status" value="1"/>
</dbReference>
<dbReference type="GO" id="GO:0009097">
    <property type="term" value="P:isoleucine biosynthetic process"/>
    <property type="evidence" value="ECO:0007669"/>
    <property type="project" value="UniProtKB-UniPathway"/>
</dbReference>
<keyword evidence="17" id="KW-0456">Lyase</keyword>
<dbReference type="GO" id="GO:0009099">
    <property type="term" value="P:L-valine biosynthetic process"/>
    <property type="evidence" value="ECO:0007669"/>
    <property type="project" value="UniProtKB-UniPathway"/>
</dbReference>
<evidence type="ECO:0000256" key="10">
    <source>
        <dbReference type="ARBA" id="ARBA00022898"/>
    </source>
</evidence>
<dbReference type="EnsemblBacteria" id="ABK77998">
    <property type="protein sequence ID" value="ABK77998"/>
    <property type="gene ID" value="CENSYa_1375"/>
</dbReference>
<dbReference type="InterPro" id="IPR005785">
    <property type="entry name" value="B_amino_transI"/>
</dbReference>
<dbReference type="PATRIC" id="fig|414004.10.peg.1259"/>
<dbReference type="InterPro" id="IPR043131">
    <property type="entry name" value="BCAT-like_N"/>
</dbReference>
<evidence type="ECO:0000256" key="12">
    <source>
        <dbReference type="ARBA" id="ARBA00048212"/>
    </source>
</evidence>
<dbReference type="FunFam" id="3.20.10.10:FF:000002">
    <property type="entry name" value="D-alanine aminotransferase"/>
    <property type="match status" value="1"/>
</dbReference>
<dbReference type="GO" id="GO:0052656">
    <property type="term" value="F:L-isoleucine-2-oxoglutarate transaminase activity"/>
    <property type="evidence" value="ECO:0007669"/>
    <property type="project" value="RHEA"/>
</dbReference>
<protein>
    <recommendedName>
        <fullName evidence="16">Branched-chain-amino-acid aminotransferase</fullName>
        <shortName evidence="16">BCAT</shortName>
        <ecNumber evidence="16">2.6.1.42</ecNumber>
    </recommendedName>
</protein>
<keyword evidence="18" id="KW-1185">Reference proteome</keyword>
<dbReference type="Gene3D" id="3.30.470.10">
    <property type="match status" value="1"/>
</dbReference>
<keyword evidence="9 16" id="KW-0808">Transferase</keyword>
<evidence type="ECO:0000256" key="3">
    <source>
        <dbReference type="ARBA" id="ARBA00004824"/>
    </source>
</evidence>
<dbReference type="UniPathway" id="UPA00048">
    <property type="reaction ID" value="UER00073"/>
</dbReference>
<dbReference type="InterPro" id="IPR043132">
    <property type="entry name" value="BCAT-like_C"/>
</dbReference>
<evidence type="ECO:0000256" key="15">
    <source>
        <dbReference type="RuleBase" id="RU004106"/>
    </source>
</evidence>
<evidence type="ECO:0000313" key="17">
    <source>
        <dbReference type="EMBL" id="ABK77998.1"/>
    </source>
</evidence>
<name>A0RXD1_CENSY</name>
<comment type="catalytic activity">
    <reaction evidence="12 16">
        <text>L-valine + 2-oxoglutarate = 3-methyl-2-oxobutanoate + L-glutamate</text>
        <dbReference type="Rhea" id="RHEA:24813"/>
        <dbReference type="ChEBI" id="CHEBI:11851"/>
        <dbReference type="ChEBI" id="CHEBI:16810"/>
        <dbReference type="ChEBI" id="CHEBI:29985"/>
        <dbReference type="ChEBI" id="CHEBI:57762"/>
        <dbReference type="EC" id="2.6.1.42"/>
    </reaction>
</comment>
<dbReference type="InterPro" id="IPR036038">
    <property type="entry name" value="Aminotransferase-like"/>
</dbReference>
<comment type="pathway">
    <text evidence="3 16">Amino-acid biosynthesis; L-isoleucine biosynthesis; L-isoleucine from 2-oxobutanoate: step 4/4.</text>
</comment>
<dbReference type="GO" id="GO:0052655">
    <property type="term" value="F:L-valine-2-oxoglutarate transaminase activity"/>
    <property type="evidence" value="ECO:0007669"/>
    <property type="project" value="RHEA"/>
</dbReference>
<evidence type="ECO:0000256" key="5">
    <source>
        <dbReference type="ARBA" id="ARBA00005072"/>
    </source>
</evidence>
<dbReference type="KEGG" id="csy:CENSYa_1375"/>
<proteinExistence type="inferred from homology"/>
<evidence type="ECO:0000256" key="9">
    <source>
        <dbReference type="ARBA" id="ARBA00022679"/>
    </source>
</evidence>
<dbReference type="InterPro" id="IPR033939">
    <property type="entry name" value="BCAT_family"/>
</dbReference>
<accession>A0RXD1</accession>
<dbReference type="CDD" id="cd01557">
    <property type="entry name" value="BCAT_beta_family"/>
    <property type="match status" value="1"/>
</dbReference>
<dbReference type="STRING" id="414004.CENSYa_1375"/>
<dbReference type="EMBL" id="DP000238">
    <property type="protein sequence ID" value="ABK77998.1"/>
    <property type="molecule type" value="Genomic_DNA"/>
</dbReference>
<comment type="pathway">
    <text evidence="4 16">Amino-acid biosynthesis; L-valine biosynthesis; L-valine from pyruvate: step 4/4.</text>
</comment>
<comment type="pathway">
    <text evidence="5 16">Amino-acid biosynthesis; L-leucine biosynthesis; L-leucine from 3-methyl-2-oxobutanoate: step 4/4.</text>
</comment>
<dbReference type="SUPFAM" id="SSF56752">
    <property type="entry name" value="D-aminoacid aminotransferase-like PLP-dependent enzymes"/>
    <property type="match status" value="1"/>
</dbReference>
<gene>
    <name evidence="16" type="primary">ilvE</name>
    <name evidence="17" type="ordered locus">CENSYa_1375</name>
</gene>
<evidence type="ECO:0000256" key="11">
    <source>
        <dbReference type="ARBA" id="ARBA00023304"/>
    </source>
</evidence>